<reference evidence="2" key="1">
    <citation type="submission" date="2018-04" db="EMBL/GenBank/DDBJ databases">
        <authorList>
            <person name="Lucker S."/>
            <person name="Sakoula D."/>
        </authorList>
    </citation>
    <scope>NUCLEOTIDE SEQUENCE [LARGE SCALE GENOMIC DNA]</scope>
</reference>
<evidence type="ECO:0000313" key="1">
    <source>
        <dbReference type="EMBL" id="SPP66043.1"/>
    </source>
</evidence>
<gene>
    <name evidence="1" type="ORF">NITLEN_50083</name>
</gene>
<organism evidence="1 2">
    <name type="scientific">Nitrospira lenta</name>
    <dbReference type="NCBI Taxonomy" id="1436998"/>
    <lineage>
        <taxon>Bacteria</taxon>
        <taxon>Pseudomonadati</taxon>
        <taxon>Nitrospirota</taxon>
        <taxon>Nitrospiria</taxon>
        <taxon>Nitrospirales</taxon>
        <taxon>Nitrospiraceae</taxon>
        <taxon>Nitrospira</taxon>
    </lineage>
</organism>
<dbReference type="InParanoid" id="A0A330L9F7"/>
<dbReference type="AlphaFoldDB" id="A0A330L9F7"/>
<dbReference type="RefSeq" id="WP_121990263.1">
    <property type="nucleotide sequence ID" value="NZ_OUNR01000018.1"/>
</dbReference>
<proteinExistence type="predicted"/>
<sequence length="143" mass="14903">MTQLHVSVGRIVCVCLVTIVLSGDLAFGLRTADASEPALQERREALMKNVEDMMAHGGMGDAKAIVHHCEAAANDAAAILTQLPDSDPRRSQVLAPLTDVIQQCKRVSAAGVHADPGQLLNPASKASAAARASIKALGLAKMN</sequence>
<dbReference type="Gene3D" id="1.20.120.660">
    <property type="entry name" value="IL-4 antagonist (De novo design) like domain"/>
    <property type="match status" value="1"/>
</dbReference>
<dbReference type="Proteomes" id="UP000248168">
    <property type="component" value="Unassembled WGS sequence"/>
</dbReference>
<keyword evidence="2" id="KW-1185">Reference proteome</keyword>
<evidence type="ECO:0000313" key="2">
    <source>
        <dbReference type="Proteomes" id="UP000248168"/>
    </source>
</evidence>
<name>A0A330L9F7_9BACT</name>
<accession>A0A330L9F7</accession>
<protein>
    <submittedName>
        <fullName evidence="1">Uncharacterized protein</fullName>
    </submittedName>
</protein>
<dbReference type="EMBL" id="OUNR01000018">
    <property type="protein sequence ID" value="SPP66043.1"/>
    <property type="molecule type" value="Genomic_DNA"/>
</dbReference>
<dbReference type="OrthoDB" id="9801526at2"/>